<dbReference type="EMBL" id="CP036265">
    <property type="protein sequence ID" value="QDT15485.1"/>
    <property type="molecule type" value="Genomic_DNA"/>
</dbReference>
<evidence type="ECO:0000259" key="1">
    <source>
        <dbReference type="Pfam" id="PF00534"/>
    </source>
</evidence>
<accession>A0A517P807</accession>
<proteinExistence type="predicted"/>
<dbReference type="InterPro" id="IPR028098">
    <property type="entry name" value="Glyco_trans_4-like_N"/>
</dbReference>
<dbReference type="EC" id="2.4.-.-" evidence="3"/>
<reference evidence="3 4" key="1">
    <citation type="submission" date="2019-02" db="EMBL/GenBank/DDBJ databases">
        <title>Deep-cultivation of Planctomycetes and their phenomic and genomic characterization uncovers novel biology.</title>
        <authorList>
            <person name="Wiegand S."/>
            <person name="Jogler M."/>
            <person name="Boedeker C."/>
            <person name="Pinto D."/>
            <person name="Vollmers J."/>
            <person name="Rivas-Marin E."/>
            <person name="Kohn T."/>
            <person name="Peeters S.H."/>
            <person name="Heuer A."/>
            <person name="Rast P."/>
            <person name="Oberbeckmann S."/>
            <person name="Bunk B."/>
            <person name="Jeske O."/>
            <person name="Meyerdierks A."/>
            <person name="Storesund J.E."/>
            <person name="Kallscheuer N."/>
            <person name="Luecker S."/>
            <person name="Lage O.M."/>
            <person name="Pohl T."/>
            <person name="Merkel B.J."/>
            <person name="Hornburger P."/>
            <person name="Mueller R.-W."/>
            <person name="Bruemmer F."/>
            <person name="Labrenz M."/>
            <person name="Spormann A.M."/>
            <person name="Op den Camp H."/>
            <person name="Overmann J."/>
            <person name="Amann R."/>
            <person name="Jetten M.S.M."/>
            <person name="Mascher T."/>
            <person name="Medema M.H."/>
            <person name="Devos D.P."/>
            <person name="Kaster A.-K."/>
            <person name="Ovreas L."/>
            <person name="Rohde M."/>
            <person name="Galperin M.Y."/>
            <person name="Jogler C."/>
        </authorList>
    </citation>
    <scope>NUCLEOTIDE SEQUENCE [LARGE SCALE GENOMIC DNA]</scope>
    <source>
        <strain evidence="3 4">CA12</strain>
    </source>
</reference>
<protein>
    <submittedName>
        <fullName evidence="3">Glycosyltransferase EpsF</fullName>
        <ecNumber evidence="3">2.4.-.-</ecNumber>
    </submittedName>
</protein>
<dbReference type="Proteomes" id="UP000318741">
    <property type="component" value="Chromosome"/>
</dbReference>
<dbReference type="GO" id="GO:0016757">
    <property type="term" value="F:glycosyltransferase activity"/>
    <property type="evidence" value="ECO:0007669"/>
    <property type="project" value="UniProtKB-KW"/>
</dbReference>
<dbReference type="Pfam" id="PF13439">
    <property type="entry name" value="Glyco_transf_4"/>
    <property type="match status" value="1"/>
</dbReference>
<dbReference type="InterPro" id="IPR050194">
    <property type="entry name" value="Glycosyltransferase_grp1"/>
</dbReference>
<evidence type="ECO:0000313" key="3">
    <source>
        <dbReference type="EMBL" id="QDT15485.1"/>
    </source>
</evidence>
<feature type="domain" description="Glycosyl transferase family 1" evidence="1">
    <location>
        <begin position="216"/>
        <end position="370"/>
    </location>
</feature>
<organism evidence="3 4">
    <name type="scientific">Alienimonas californiensis</name>
    <dbReference type="NCBI Taxonomy" id="2527989"/>
    <lineage>
        <taxon>Bacteria</taxon>
        <taxon>Pseudomonadati</taxon>
        <taxon>Planctomycetota</taxon>
        <taxon>Planctomycetia</taxon>
        <taxon>Planctomycetales</taxon>
        <taxon>Planctomycetaceae</taxon>
        <taxon>Alienimonas</taxon>
    </lineage>
</organism>
<dbReference type="Gene3D" id="3.40.50.2000">
    <property type="entry name" value="Glycogen Phosphorylase B"/>
    <property type="match status" value="2"/>
</dbReference>
<keyword evidence="4" id="KW-1185">Reference proteome</keyword>
<sequence>MSDSLRILIDTEHAAIVGGAETYLRAVLPQLVAAGHELAVVTARPADGPSSIVAQIPGLRCWTREGNSPDTLLAEIADWRPDVVYSHGAGDPAWEAALAGRFPTVLYAHNYHGACVSGTKRFARPRVQTCCRTLGPGCLALYLPRGCGGRSPATMLRSYAVQRRRQANLTRFRAVLVASAAMQEEYARHGVPADRLRLVPLFPPDAVPDPAPPAPRDRSDRVLFVGRVTELKGLSHLIPALATASAELGRRLSLTVAGDGPALAEAEDLARQTGVPAEFPGWVDADRRQAAMRSADLLAVPSLWPEPFGLVGVEAGCVGLPAVGYATGGIPDWLIPGVSGESAPGDRPNPAALAAALVRALADDAHFNRLRVGAWETARRFGADAHVRQLVAVLRDAAAPSTRPNNALKLEWNGFGGRCR</sequence>
<gene>
    <name evidence="3" type="primary">epsF_2</name>
    <name evidence="3" type="ORF">CA12_15700</name>
</gene>
<feature type="domain" description="Glycosyltransferase subfamily 4-like N-terminal" evidence="2">
    <location>
        <begin position="17"/>
        <end position="200"/>
    </location>
</feature>
<dbReference type="PANTHER" id="PTHR45947:SF13">
    <property type="entry name" value="TRANSFERASE"/>
    <property type="match status" value="1"/>
</dbReference>
<keyword evidence="3" id="KW-0808">Transferase</keyword>
<dbReference type="SUPFAM" id="SSF53756">
    <property type="entry name" value="UDP-Glycosyltransferase/glycogen phosphorylase"/>
    <property type="match status" value="1"/>
</dbReference>
<dbReference type="OrthoDB" id="9815550at2"/>
<dbReference type="InterPro" id="IPR001296">
    <property type="entry name" value="Glyco_trans_1"/>
</dbReference>
<dbReference type="Pfam" id="PF00534">
    <property type="entry name" value="Glycos_transf_1"/>
    <property type="match status" value="1"/>
</dbReference>
<keyword evidence="3" id="KW-0328">Glycosyltransferase</keyword>
<dbReference type="KEGG" id="acaf:CA12_15700"/>
<dbReference type="AlphaFoldDB" id="A0A517P807"/>
<dbReference type="CDD" id="cd03801">
    <property type="entry name" value="GT4_PimA-like"/>
    <property type="match status" value="1"/>
</dbReference>
<evidence type="ECO:0000313" key="4">
    <source>
        <dbReference type="Proteomes" id="UP000318741"/>
    </source>
</evidence>
<dbReference type="RefSeq" id="WP_145358343.1">
    <property type="nucleotide sequence ID" value="NZ_CP036265.1"/>
</dbReference>
<evidence type="ECO:0000259" key="2">
    <source>
        <dbReference type="Pfam" id="PF13439"/>
    </source>
</evidence>
<dbReference type="PANTHER" id="PTHR45947">
    <property type="entry name" value="SULFOQUINOVOSYL TRANSFERASE SQD2"/>
    <property type="match status" value="1"/>
</dbReference>
<name>A0A517P807_9PLAN</name>